<dbReference type="EMBL" id="MHUH01000011">
    <property type="protein sequence ID" value="OHA73883.1"/>
    <property type="molecule type" value="Genomic_DNA"/>
</dbReference>
<dbReference type="Gene3D" id="1.50.10.10">
    <property type="match status" value="1"/>
</dbReference>
<comment type="similarity">
    <text evidence="1">Belongs to the glycosyl hydrolase 63 family.</text>
</comment>
<evidence type="ECO:0000256" key="3">
    <source>
        <dbReference type="ARBA" id="ARBA00023295"/>
    </source>
</evidence>
<dbReference type="AlphaFoldDB" id="A0A1G2RLZ7"/>
<reference evidence="5 6" key="1">
    <citation type="journal article" date="2016" name="Nat. Commun.">
        <title>Thousands of microbial genomes shed light on interconnected biogeochemical processes in an aquifer system.</title>
        <authorList>
            <person name="Anantharaman K."/>
            <person name="Brown C.T."/>
            <person name="Hug L.A."/>
            <person name="Sharon I."/>
            <person name="Castelle C.J."/>
            <person name="Probst A.J."/>
            <person name="Thomas B.C."/>
            <person name="Singh A."/>
            <person name="Wilkins M.J."/>
            <person name="Karaoz U."/>
            <person name="Brodie E.L."/>
            <person name="Williams K.H."/>
            <person name="Hubbard S.S."/>
            <person name="Banfield J.F."/>
        </authorList>
    </citation>
    <scope>NUCLEOTIDE SEQUENCE [LARGE SCALE GENOMIC DNA]</scope>
</reference>
<evidence type="ECO:0000313" key="5">
    <source>
        <dbReference type="EMBL" id="OHA73883.1"/>
    </source>
</evidence>
<evidence type="ECO:0000256" key="1">
    <source>
        <dbReference type="ARBA" id="ARBA00010833"/>
    </source>
</evidence>
<dbReference type="InterPro" id="IPR004888">
    <property type="entry name" value="Glycoside_hydrolase_63"/>
</dbReference>
<name>A0A1G2RLZ7_9BACT</name>
<dbReference type="GO" id="GO:0004573">
    <property type="term" value="F:Glc3Man9GlcNAc2 oligosaccharide glucosidase activity"/>
    <property type="evidence" value="ECO:0007669"/>
    <property type="project" value="InterPro"/>
</dbReference>
<dbReference type="GO" id="GO:0009311">
    <property type="term" value="P:oligosaccharide metabolic process"/>
    <property type="evidence" value="ECO:0007669"/>
    <property type="project" value="InterPro"/>
</dbReference>
<dbReference type="SUPFAM" id="SSF48208">
    <property type="entry name" value="Six-hairpin glycosidases"/>
    <property type="match status" value="1"/>
</dbReference>
<dbReference type="InterPro" id="IPR012341">
    <property type="entry name" value="6hp_glycosidase-like_sf"/>
</dbReference>
<dbReference type="GO" id="GO:0006487">
    <property type="term" value="P:protein N-linked glycosylation"/>
    <property type="evidence" value="ECO:0007669"/>
    <property type="project" value="TreeGrafter"/>
</dbReference>
<proteinExistence type="inferred from homology"/>
<dbReference type="Proteomes" id="UP000178421">
    <property type="component" value="Unassembled WGS sequence"/>
</dbReference>
<comment type="caution">
    <text evidence="5">The sequence shown here is derived from an EMBL/GenBank/DDBJ whole genome shotgun (WGS) entry which is preliminary data.</text>
</comment>
<dbReference type="InterPro" id="IPR008928">
    <property type="entry name" value="6-hairpin_glycosidase_sf"/>
</dbReference>
<keyword evidence="3" id="KW-0326">Glycosidase</keyword>
<evidence type="ECO:0000256" key="2">
    <source>
        <dbReference type="ARBA" id="ARBA00022801"/>
    </source>
</evidence>
<evidence type="ECO:0000259" key="4">
    <source>
        <dbReference type="Pfam" id="PF22422"/>
    </source>
</evidence>
<sequence>MDISRESGNALRERALATLLRNLGKTGGKYVCPSWPHYRHQWLWDSCAHAIALAFLGRKEEAKNEFRWLLSSQRPDGFIPHMAYRKRHGPLWELERFTFLRWMHSDYSQPPLLAQALWWIDDSDFTREVFDRVVRFFLYFRERQDPDKDALISNFHQGETGRDSSPEFDPYILRIPGRHRILNTALHGFSWLKRGAKYRWMGWDIERIVADDGFDVEDLMFNCIWVDGMYILAQMTESASARGTLTELASQTENAILQHCWDEETQIFYSLAKGNEKIRCVTVSNLFPLLLPRLPKDRATSIVGHLTNPNKFWTSYPIPSVAVDEPTFDPDRVESLLWRGGSWDITTHFIAQGLFRQGYAKVAQELIALTDPSKMEEAEQDFPEFRHPFTGKGMRVKNFSMATIAVVTQSFLEDTSRIPLL</sequence>
<accession>A0A1G2RLZ7</accession>
<protein>
    <recommendedName>
        <fullName evidence="4">Mannosylglycerate hydrolase MGH1-like glycoside hydrolase domain-containing protein</fullName>
    </recommendedName>
</protein>
<organism evidence="5 6">
    <name type="scientific">Candidatus Wildermuthbacteria bacterium RIFCSPLOWO2_01_FULL_48_29</name>
    <dbReference type="NCBI Taxonomy" id="1802462"/>
    <lineage>
        <taxon>Bacteria</taxon>
        <taxon>Candidatus Wildermuthiibacteriota</taxon>
    </lineage>
</organism>
<feature type="domain" description="Mannosylglycerate hydrolase MGH1-like glycoside hydrolase" evidence="4">
    <location>
        <begin position="38"/>
        <end position="400"/>
    </location>
</feature>
<keyword evidence="2" id="KW-0378">Hydrolase</keyword>
<dbReference type="PANTHER" id="PTHR10412:SF11">
    <property type="entry name" value="MANNOSYL-OLIGOSACCHARIDE GLUCOSIDASE"/>
    <property type="match status" value="1"/>
</dbReference>
<dbReference type="PANTHER" id="PTHR10412">
    <property type="entry name" value="MANNOSYL-OLIGOSACCHARIDE GLUCOSIDASE"/>
    <property type="match status" value="1"/>
</dbReference>
<gene>
    <name evidence="5" type="ORF">A2940_02710</name>
</gene>
<dbReference type="InterPro" id="IPR054491">
    <property type="entry name" value="MGH1-like_GH"/>
</dbReference>
<dbReference type="Pfam" id="PF22422">
    <property type="entry name" value="MGH1-like_GH"/>
    <property type="match status" value="1"/>
</dbReference>
<evidence type="ECO:0000313" key="6">
    <source>
        <dbReference type="Proteomes" id="UP000178421"/>
    </source>
</evidence>